<feature type="compositionally biased region" description="Polar residues" evidence="1">
    <location>
        <begin position="52"/>
        <end position="62"/>
    </location>
</feature>
<feature type="region of interest" description="Disordered" evidence="1">
    <location>
        <begin position="36"/>
        <end position="62"/>
    </location>
</feature>
<dbReference type="Proteomes" id="UP000297834">
    <property type="component" value="Unassembled WGS sequence"/>
</dbReference>
<accession>A0A4Y7XA34</accession>
<evidence type="ECO:0000313" key="2">
    <source>
        <dbReference type="EMBL" id="TEU24639.1"/>
    </source>
</evidence>
<organism evidence="2 3">
    <name type="scientific">Alkanindiges illinoisensis</name>
    <dbReference type="NCBI Taxonomy" id="197183"/>
    <lineage>
        <taxon>Bacteria</taxon>
        <taxon>Pseudomonadati</taxon>
        <taxon>Pseudomonadota</taxon>
        <taxon>Gammaproteobacteria</taxon>
        <taxon>Moraxellales</taxon>
        <taxon>Moraxellaceae</taxon>
        <taxon>Alkanindiges</taxon>
    </lineage>
</organism>
<dbReference type="EMBL" id="SNTY01000065">
    <property type="protein sequence ID" value="TEU24639.1"/>
    <property type="molecule type" value="Genomic_DNA"/>
</dbReference>
<dbReference type="AlphaFoldDB" id="A0A4Y7XA34"/>
<proteinExistence type="predicted"/>
<feature type="compositionally biased region" description="Basic and acidic residues" evidence="1">
    <location>
        <begin position="38"/>
        <end position="48"/>
    </location>
</feature>
<evidence type="ECO:0000256" key="1">
    <source>
        <dbReference type="SAM" id="MobiDB-lite"/>
    </source>
</evidence>
<comment type="caution">
    <text evidence="2">The sequence shown here is derived from an EMBL/GenBank/DDBJ whole genome shotgun (WGS) entry which is preliminary data.</text>
</comment>
<sequence>MKKIIFTALVILGFIVIIATFYQKNGQYAANGNLAKPTELKSDNRPEVLSKNPVTPTGQAFPVTNNVTMPEWALQMNNLNKNPAFPRETKIKKLAEFLHKNAIAKQRAKLSRNPG</sequence>
<reference evidence="2 3" key="1">
    <citation type="submission" date="2019-03" db="EMBL/GenBank/DDBJ databases">
        <title>Alkanindiges illinoisensis: a potential pathogenic isolated from ascites of a gastric cancer patient with abdominal metastasis.</title>
        <authorList>
            <person name="Hu X."/>
            <person name="Yang B."/>
            <person name="Yan X."/>
            <person name="Lin L."/>
            <person name="Zhao H."/>
            <person name="Zhou F."/>
            <person name="Su B."/>
            <person name="Chen J."/>
            <person name="Rui Y."/>
            <person name="Wang Q."/>
            <person name="Zheng L."/>
        </authorList>
    </citation>
    <scope>NUCLEOTIDE SEQUENCE [LARGE SCALE GENOMIC DNA]</scope>
    <source>
        <strain evidence="2 3">NFYY 23406</strain>
    </source>
</reference>
<name>A0A4Y7XA34_9GAMM</name>
<keyword evidence="3" id="KW-1185">Reference proteome</keyword>
<gene>
    <name evidence="2" type="ORF">E2B99_12090</name>
</gene>
<evidence type="ECO:0000313" key="3">
    <source>
        <dbReference type="Proteomes" id="UP000297834"/>
    </source>
</evidence>
<dbReference type="RefSeq" id="WP_134245246.1">
    <property type="nucleotide sequence ID" value="NZ_SNTY01000065.1"/>
</dbReference>
<protein>
    <submittedName>
        <fullName evidence="2">Uncharacterized protein</fullName>
    </submittedName>
</protein>